<feature type="transmembrane region" description="Helical" evidence="2">
    <location>
        <begin position="153"/>
        <end position="175"/>
    </location>
</feature>
<feature type="transmembrane region" description="Helical" evidence="2">
    <location>
        <begin position="116"/>
        <end position="133"/>
    </location>
</feature>
<dbReference type="RefSeq" id="WP_245887664.1">
    <property type="nucleotide sequence ID" value="NZ_PVTG01000002.1"/>
</dbReference>
<reference evidence="3 4" key="1">
    <citation type="submission" date="2018-03" db="EMBL/GenBank/DDBJ databases">
        <title>Genomic Encyclopedia of Archaeal and Bacterial Type Strains, Phase II (KMG-II): from individual species to whole genera.</title>
        <authorList>
            <person name="Goeker M."/>
        </authorList>
    </citation>
    <scope>NUCLEOTIDE SEQUENCE [LARGE SCALE GENOMIC DNA]</scope>
    <source>
        <strain evidence="3 4">DSM 45416</strain>
    </source>
</reference>
<feature type="transmembrane region" description="Helical" evidence="2">
    <location>
        <begin position="349"/>
        <end position="372"/>
    </location>
</feature>
<feature type="transmembrane region" description="Helical" evidence="2">
    <location>
        <begin position="88"/>
        <end position="104"/>
    </location>
</feature>
<name>A0A2T0U059_9ACTN</name>
<feature type="region of interest" description="Disordered" evidence="1">
    <location>
        <begin position="379"/>
        <end position="416"/>
    </location>
</feature>
<feature type="transmembrane region" description="Helical" evidence="2">
    <location>
        <begin position="244"/>
        <end position="261"/>
    </location>
</feature>
<keyword evidence="2" id="KW-0472">Membrane</keyword>
<feature type="transmembrane region" description="Helical" evidence="2">
    <location>
        <begin position="321"/>
        <end position="337"/>
    </location>
</feature>
<evidence type="ECO:0000256" key="2">
    <source>
        <dbReference type="SAM" id="Phobius"/>
    </source>
</evidence>
<dbReference type="AlphaFoldDB" id="A0A2T0U059"/>
<dbReference type="EMBL" id="PVTG01000002">
    <property type="protein sequence ID" value="PRY51307.1"/>
    <property type="molecule type" value="Genomic_DNA"/>
</dbReference>
<evidence type="ECO:0000256" key="1">
    <source>
        <dbReference type="SAM" id="MobiDB-lite"/>
    </source>
</evidence>
<evidence type="ECO:0000313" key="3">
    <source>
        <dbReference type="EMBL" id="PRY51307.1"/>
    </source>
</evidence>
<dbReference type="Proteomes" id="UP000239210">
    <property type="component" value="Unassembled WGS sequence"/>
</dbReference>
<evidence type="ECO:0000313" key="4">
    <source>
        <dbReference type="Proteomes" id="UP000239210"/>
    </source>
</evidence>
<keyword evidence="2" id="KW-1133">Transmembrane helix</keyword>
<comment type="caution">
    <text evidence="3">The sequence shown here is derived from an EMBL/GenBank/DDBJ whole genome shotgun (WGS) entry which is preliminary data.</text>
</comment>
<proteinExistence type="predicted"/>
<gene>
    <name evidence="3" type="ORF">LY71_102375</name>
</gene>
<sequence>MPQPVVPARAVPAAPVPPAAGFRHPVALVRWLWSAYGTPGRPGRPTGQTELRWIYTAWLGAFALKMLGSSWDVSWHFKWLRDDLAPPHLLNSAGTAVVIALVVFHSYSGYGVDRRALRLMQWGIGTFLVAVPVDIVNHRVNGLDITSWSPSHALLYLGTAIMLAGAVRGWWLYAAPGRVRELVSLGLWLFFVENVLFPNQHQEYGVLSLRAYEAGRTTAEPQLLDFAVAQGQTPTTFMLPVPSWVHPAWLVCAGLLSLVAARRVVGLRWTATAIAGSYLAYRAVVWVGLVALDFPPSVLPFVLLVGAVCVDLAVTLRLPGWVAAPVTAAAVYAAGGLQEAAGLLPPWDLGWWSIGLVVLGFTVLWTGLDLVARSSSSARWRRPLEPGRPDDVLPAGASAADGASPRRGPGPDRHMS</sequence>
<feature type="compositionally biased region" description="Basic and acidic residues" evidence="1">
    <location>
        <begin position="382"/>
        <end position="391"/>
    </location>
</feature>
<protein>
    <submittedName>
        <fullName evidence="3">Uncharacterized protein</fullName>
    </submittedName>
</protein>
<feature type="compositionally biased region" description="Low complexity" evidence="1">
    <location>
        <begin position="394"/>
        <end position="407"/>
    </location>
</feature>
<feature type="transmembrane region" description="Helical" evidence="2">
    <location>
        <begin position="51"/>
        <end position="68"/>
    </location>
</feature>
<accession>A0A2T0U059</accession>
<keyword evidence="4" id="KW-1185">Reference proteome</keyword>
<organism evidence="3 4">
    <name type="scientific">Geodermatophilus tzadiensis</name>
    <dbReference type="NCBI Taxonomy" id="1137988"/>
    <lineage>
        <taxon>Bacteria</taxon>
        <taxon>Bacillati</taxon>
        <taxon>Actinomycetota</taxon>
        <taxon>Actinomycetes</taxon>
        <taxon>Geodermatophilales</taxon>
        <taxon>Geodermatophilaceae</taxon>
        <taxon>Geodermatophilus</taxon>
    </lineage>
</organism>
<keyword evidence="2" id="KW-0812">Transmembrane</keyword>